<keyword evidence="2" id="KW-0285">Flavoprotein</keyword>
<dbReference type="InterPro" id="IPR002938">
    <property type="entry name" value="FAD-bd"/>
</dbReference>
<accession>A0ABT2KTV9</accession>
<evidence type="ECO:0000256" key="1">
    <source>
        <dbReference type="ARBA" id="ARBA00001974"/>
    </source>
</evidence>
<protein>
    <submittedName>
        <fullName evidence="5">FAD-dependent monooxygenase</fullName>
    </submittedName>
</protein>
<dbReference type="InterPro" id="IPR036188">
    <property type="entry name" value="FAD/NAD-bd_sf"/>
</dbReference>
<evidence type="ECO:0000256" key="2">
    <source>
        <dbReference type="ARBA" id="ARBA00022630"/>
    </source>
</evidence>
<dbReference type="InterPro" id="IPR050641">
    <property type="entry name" value="RIFMO-like"/>
</dbReference>
<reference evidence="5 6" key="1">
    <citation type="submission" date="2022-07" db="EMBL/GenBank/DDBJ databases">
        <title>Genomic and pangenome structural analysis of the polyextremophile Exiguobacterium.</title>
        <authorList>
            <person name="Shen L."/>
        </authorList>
    </citation>
    <scope>NUCLEOTIDE SEQUENCE [LARGE SCALE GENOMIC DNA]</scope>
    <source>
        <strain evidence="5 6">12_1</strain>
    </source>
</reference>
<comment type="caution">
    <text evidence="5">The sequence shown here is derived from an EMBL/GenBank/DDBJ whole genome shotgun (WGS) entry which is preliminary data.</text>
</comment>
<proteinExistence type="predicted"/>
<comment type="cofactor">
    <cofactor evidence="1">
        <name>FAD</name>
        <dbReference type="ChEBI" id="CHEBI:57692"/>
    </cofactor>
</comment>
<evidence type="ECO:0000256" key="3">
    <source>
        <dbReference type="ARBA" id="ARBA00022827"/>
    </source>
</evidence>
<dbReference type="GO" id="GO:0004497">
    <property type="term" value="F:monooxygenase activity"/>
    <property type="evidence" value="ECO:0007669"/>
    <property type="project" value="UniProtKB-KW"/>
</dbReference>
<evidence type="ECO:0000313" key="6">
    <source>
        <dbReference type="Proteomes" id="UP001206821"/>
    </source>
</evidence>
<keyword evidence="5" id="KW-0560">Oxidoreductase</keyword>
<evidence type="ECO:0000313" key="5">
    <source>
        <dbReference type="EMBL" id="MCT4793913.1"/>
    </source>
</evidence>
<dbReference type="SUPFAM" id="SSF51905">
    <property type="entry name" value="FAD/NAD(P)-binding domain"/>
    <property type="match status" value="1"/>
</dbReference>
<dbReference type="Gene3D" id="3.30.70.2450">
    <property type="match status" value="1"/>
</dbReference>
<dbReference type="Gene3D" id="3.50.50.60">
    <property type="entry name" value="FAD/NAD(P)-binding domain"/>
    <property type="match status" value="1"/>
</dbReference>
<dbReference type="RefSeq" id="WP_051690257.1">
    <property type="nucleotide sequence ID" value="NZ_CP073101.1"/>
</dbReference>
<feature type="domain" description="FAD-binding" evidence="4">
    <location>
        <begin position="8"/>
        <end position="338"/>
    </location>
</feature>
<sequence length="513" mass="58333">MVDVDQQVDVLIVGAGPTGLTLALTLARYGISFEIIDRKTTPSNNSRAIGIQPRTIEVFSRLDVAKEVLDRARTIEKGNLYFSGQWTAKLEFSRLVTPYPFVTLLRQNETEAILEQALNRHGHFVRRGESLISLTHYPSRVLAHLEGDTPRTIEAKYVVAADGANSSIRRMLALPFSGKSFKESWVLADMKARWNISREEVHIFFSNRGVLEVFPLTDDTIRITGNLANDESFDESKLRELVEQRSHMPVEIDEVEWFSLFRVHNRMVDAFIHNRVILMGDAAHINSPVGGQGMNTGIADSFNLGWKLWLHLKAGASFGVVSTYRDEREHVARNVLQTTNVATEVLQTTLPMLLPFQALGADVFTRVNLINQKITERIAQLHLSYPSHSRIPFQRVAEGKIFPEIEMIRTDDGMRQKISEVADGRFQVLVLDDGSRDSAALYDYLNEHQSFFQIITLSKTSRPFFDQGNELAKSFFMRRGVLVIRPDGYLLHKQRHLRLAPLQEKMSDWLPFA</sequence>
<keyword evidence="5" id="KW-0503">Monooxygenase</keyword>
<dbReference type="PANTHER" id="PTHR43004">
    <property type="entry name" value="TRK SYSTEM POTASSIUM UPTAKE PROTEIN"/>
    <property type="match status" value="1"/>
</dbReference>
<gene>
    <name evidence="5" type="ORF">NQG31_00080</name>
</gene>
<organism evidence="5 6">
    <name type="scientific">Exiguobacterium alkaliphilum</name>
    <dbReference type="NCBI Taxonomy" id="1428684"/>
    <lineage>
        <taxon>Bacteria</taxon>
        <taxon>Bacillati</taxon>
        <taxon>Bacillota</taxon>
        <taxon>Bacilli</taxon>
        <taxon>Bacillales</taxon>
        <taxon>Bacillales Family XII. Incertae Sedis</taxon>
        <taxon>Exiguobacterium</taxon>
    </lineage>
</organism>
<keyword evidence="6" id="KW-1185">Reference proteome</keyword>
<dbReference type="PANTHER" id="PTHR43004:SF19">
    <property type="entry name" value="BINDING MONOOXYGENASE, PUTATIVE (JCVI)-RELATED"/>
    <property type="match status" value="1"/>
</dbReference>
<dbReference type="EMBL" id="JANIEK010000001">
    <property type="protein sequence ID" value="MCT4793913.1"/>
    <property type="molecule type" value="Genomic_DNA"/>
</dbReference>
<name>A0ABT2KTV9_9BACL</name>
<dbReference type="Pfam" id="PF01494">
    <property type="entry name" value="FAD_binding_3"/>
    <property type="match status" value="1"/>
</dbReference>
<evidence type="ECO:0000259" key="4">
    <source>
        <dbReference type="Pfam" id="PF01494"/>
    </source>
</evidence>
<dbReference type="Proteomes" id="UP001206821">
    <property type="component" value="Unassembled WGS sequence"/>
</dbReference>
<keyword evidence="3" id="KW-0274">FAD</keyword>
<dbReference type="PRINTS" id="PR00420">
    <property type="entry name" value="RNGMNOXGNASE"/>
</dbReference>